<dbReference type="EMBL" id="CATQJL010000223">
    <property type="protein sequence ID" value="CAJ0599065.1"/>
    <property type="molecule type" value="Genomic_DNA"/>
</dbReference>
<evidence type="ECO:0000256" key="1">
    <source>
        <dbReference type="SAM" id="MobiDB-lite"/>
    </source>
</evidence>
<feature type="region of interest" description="Disordered" evidence="1">
    <location>
        <begin position="239"/>
        <end position="275"/>
    </location>
</feature>
<name>A0AA36GVD4_CYLNA</name>
<feature type="transmembrane region" description="Helical" evidence="2">
    <location>
        <begin position="96"/>
        <end position="122"/>
    </location>
</feature>
<protein>
    <submittedName>
        <fullName evidence="3">Uncharacterized protein</fullName>
    </submittedName>
</protein>
<keyword evidence="2" id="KW-0472">Membrane</keyword>
<dbReference type="AlphaFoldDB" id="A0AA36GVD4"/>
<sequence length="275" mass="30413">MRLHTSILTVIFVNSHIICDNRTTAVAAINERRKQRSSDGKLVSITKNPVGKRESHTPQTETTAEQEVIGQNIVNKVKVERRSRFNETNKKDSTSLIIILVSLGVAALVCFVAVTVIIVAILRKKRRKKKEEAEKTKKVLIAKKPRKMEAADVNATKFTHGGALVLAAKLQGPVVHAEGDSEGESIHTIQFDPHLNEIVDIGSNIEVLPDTGDTTCTDVGVVQNEKNAMNTLRKAINKTFATRRNPTPKGTPKRRPLKNPQSKPLFRAEATPKKR</sequence>
<dbReference type="Proteomes" id="UP001176961">
    <property type="component" value="Unassembled WGS sequence"/>
</dbReference>
<comment type="caution">
    <text evidence="3">The sequence shown here is derived from an EMBL/GenBank/DDBJ whole genome shotgun (WGS) entry which is preliminary data.</text>
</comment>
<evidence type="ECO:0000256" key="2">
    <source>
        <dbReference type="SAM" id="Phobius"/>
    </source>
</evidence>
<keyword evidence="2" id="KW-0812">Transmembrane</keyword>
<evidence type="ECO:0000313" key="3">
    <source>
        <dbReference type="EMBL" id="CAJ0599065.1"/>
    </source>
</evidence>
<accession>A0AA36GVD4</accession>
<organism evidence="3 4">
    <name type="scientific">Cylicocyclus nassatus</name>
    <name type="common">Nematode worm</name>
    <dbReference type="NCBI Taxonomy" id="53992"/>
    <lineage>
        <taxon>Eukaryota</taxon>
        <taxon>Metazoa</taxon>
        <taxon>Ecdysozoa</taxon>
        <taxon>Nematoda</taxon>
        <taxon>Chromadorea</taxon>
        <taxon>Rhabditida</taxon>
        <taxon>Rhabditina</taxon>
        <taxon>Rhabditomorpha</taxon>
        <taxon>Strongyloidea</taxon>
        <taxon>Strongylidae</taxon>
        <taxon>Cylicocyclus</taxon>
    </lineage>
</organism>
<keyword evidence="2" id="KW-1133">Transmembrane helix</keyword>
<keyword evidence="4" id="KW-1185">Reference proteome</keyword>
<evidence type="ECO:0000313" key="4">
    <source>
        <dbReference type="Proteomes" id="UP001176961"/>
    </source>
</evidence>
<proteinExistence type="predicted"/>
<gene>
    <name evidence="3" type="ORF">CYNAS_LOCUS11048</name>
</gene>
<reference evidence="3" key="1">
    <citation type="submission" date="2023-07" db="EMBL/GenBank/DDBJ databases">
        <authorList>
            <consortium name="CYATHOMIX"/>
        </authorList>
    </citation>
    <scope>NUCLEOTIDE SEQUENCE</scope>
    <source>
        <strain evidence="3">N/A</strain>
    </source>
</reference>